<dbReference type="PANTHER" id="PTHR33204">
    <property type="entry name" value="TRANSCRIPTIONAL REGULATOR, MARR FAMILY"/>
    <property type="match status" value="1"/>
</dbReference>
<keyword evidence="6" id="KW-1185">Reference proteome</keyword>
<keyword evidence="2" id="KW-0238">DNA-binding</keyword>
<dbReference type="RefSeq" id="WP_114768537.1">
    <property type="nucleotide sequence ID" value="NZ_QQBB01000001.1"/>
</dbReference>
<dbReference type="AlphaFoldDB" id="A0A370HV74"/>
<dbReference type="InterPro" id="IPR036527">
    <property type="entry name" value="SCP2_sterol-bd_dom_sf"/>
</dbReference>
<protein>
    <submittedName>
        <fullName evidence="5">HxlR family transcriptional regulator</fullName>
    </submittedName>
</protein>
<dbReference type="EMBL" id="QQBB01000001">
    <property type="protein sequence ID" value="RDI62419.1"/>
    <property type="molecule type" value="Genomic_DNA"/>
</dbReference>
<dbReference type="Gene3D" id="3.30.1050.10">
    <property type="entry name" value="SCP2 sterol-binding domain"/>
    <property type="match status" value="1"/>
</dbReference>
<dbReference type="Gene3D" id="1.10.10.10">
    <property type="entry name" value="Winged helix-like DNA-binding domain superfamily/Winged helix DNA-binding domain"/>
    <property type="match status" value="1"/>
</dbReference>
<organism evidence="5 6">
    <name type="scientific">Microvirga subterranea</name>
    <dbReference type="NCBI Taxonomy" id="186651"/>
    <lineage>
        <taxon>Bacteria</taxon>
        <taxon>Pseudomonadati</taxon>
        <taxon>Pseudomonadota</taxon>
        <taxon>Alphaproteobacteria</taxon>
        <taxon>Hyphomicrobiales</taxon>
        <taxon>Methylobacteriaceae</taxon>
        <taxon>Microvirga</taxon>
    </lineage>
</organism>
<dbReference type="InterPro" id="IPR036390">
    <property type="entry name" value="WH_DNA-bd_sf"/>
</dbReference>
<evidence type="ECO:0000313" key="5">
    <source>
        <dbReference type="EMBL" id="RDI62419.1"/>
    </source>
</evidence>
<dbReference type="PROSITE" id="PS51118">
    <property type="entry name" value="HTH_HXLR"/>
    <property type="match status" value="1"/>
</dbReference>
<dbReference type="SUPFAM" id="SSF46785">
    <property type="entry name" value="Winged helix' DNA-binding domain"/>
    <property type="match status" value="1"/>
</dbReference>
<comment type="caution">
    <text evidence="5">The sequence shown here is derived from an EMBL/GenBank/DDBJ whole genome shotgun (WGS) entry which is preliminary data.</text>
</comment>
<dbReference type="GO" id="GO:0003677">
    <property type="term" value="F:DNA binding"/>
    <property type="evidence" value="ECO:0007669"/>
    <property type="project" value="UniProtKB-KW"/>
</dbReference>
<dbReference type="InterPro" id="IPR002577">
    <property type="entry name" value="HTH_HxlR"/>
</dbReference>
<feature type="domain" description="HTH hxlR-type" evidence="4">
    <location>
        <begin position="22"/>
        <end position="120"/>
    </location>
</feature>
<dbReference type="OrthoDB" id="9782219at2"/>
<dbReference type="SUPFAM" id="SSF55718">
    <property type="entry name" value="SCP-like"/>
    <property type="match status" value="1"/>
</dbReference>
<name>A0A370HV74_9HYPH</name>
<evidence type="ECO:0000259" key="4">
    <source>
        <dbReference type="PROSITE" id="PS51118"/>
    </source>
</evidence>
<sequence>MKLEKITKTSETAQRRHYDDACATAHALDLVGERWALLVMRELMLGPRRFSDLRASLPSISANVLTQRLEGLEAAGILVRRRLLPPAATQVYELTEWGYESEPIFQALGRWAARSPAHDPSLPFSNVSLMLSMRTMLDAGKADGLDARIGFRLGEETLMAHLADGAIAIARAPLDGADVVFAGTAPIVAAALYGGVPLAALEADGALRIEGDRALAERFTTLFPLPPKAAHPASSPQP</sequence>
<evidence type="ECO:0000256" key="1">
    <source>
        <dbReference type="ARBA" id="ARBA00023015"/>
    </source>
</evidence>
<gene>
    <name evidence="5" type="ORF">DES45_101689</name>
</gene>
<dbReference type="InterPro" id="IPR036388">
    <property type="entry name" value="WH-like_DNA-bd_sf"/>
</dbReference>
<evidence type="ECO:0000256" key="3">
    <source>
        <dbReference type="ARBA" id="ARBA00023163"/>
    </source>
</evidence>
<evidence type="ECO:0000313" key="6">
    <source>
        <dbReference type="Proteomes" id="UP000254925"/>
    </source>
</evidence>
<evidence type="ECO:0000256" key="2">
    <source>
        <dbReference type="ARBA" id="ARBA00023125"/>
    </source>
</evidence>
<proteinExistence type="predicted"/>
<reference evidence="5 6" key="1">
    <citation type="submission" date="2018-07" db="EMBL/GenBank/DDBJ databases">
        <title>Genomic Encyclopedia of Type Strains, Phase IV (KMG-IV): sequencing the most valuable type-strain genomes for metagenomic binning, comparative biology and taxonomic classification.</title>
        <authorList>
            <person name="Goeker M."/>
        </authorList>
    </citation>
    <scope>NUCLEOTIDE SEQUENCE [LARGE SCALE GENOMIC DNA]</scope>
    <source>
        <strain evidence="5 6">DSM 14364</strain>
    </source>
</reference>
<dbReference type="PANTHER" id="PTHR33204:SF18">
    <property type="entry name" value="TRANSCRIPTIONAL REGULATORY PROTEIN"/>
    <property type="match status" value="1"/>
</dbReference>
<dbReference type="Pfam" id="PF01638">
    <property type="entry name" value="HxlR"/>
    <property type="match status" value="1"/>
</dbReference>
<keyword evidence="3" id="KW-0804">Transcription</keyword>
<keyword evidence="1" id="KW-0805">Transcription regulation</keyword>
<dbReference type="Proteomes" id="UP000254925">
    <property type="component" value="Unassembled WGS sequence"/>
</dbReference>
<accession>A0A370HV74</accession>